<dbReference type="InterPro" id="IPR046917">
    <property type="entry name" value="ABC-3C_CTD12"/>
</dbReference>
<dbReference type="RefSeq" id="WP_014646105.1">
    <property type="nucleotide sequence ID" value="NZ_SHMC01000004.1"/>
</dbReference>
<gene>
    <name evidence="3" type="ORF">EA655_06740</name>
    <name evidence="2" type="ORF">EA660_12000</name>
</gene>
<evidence type="ECO:0000313" key="4">
    <source>
        <dbReference type="Proteomes" id="UP000292627"/>
    </source>
</evidence>
<dbReference type="Proteomes" id="UP000294164">
    <property type="component" value="Unassembled WGS sequence"/>
</dbReference>
<evidence type="ECO:0000313" key="2">
    <source>
        <dbReference type="EMBL" id="TAA24445.1"/>
    </source>
</evidence>
<proteinExistence type="predicted"/>
<dbReference type="Pfam" id="PF20279">
    <property type="entry name" value="CTD12"/>
    <property type="match status" value="1"/>
</dbReference>
<comment type="caution">
    <text evidence="2">The sequence shown here is derived from an EMBL/GenBank/DDBJ whole genome shotgun (WGS) entry which is preliminary data.</text>
</comment>
<dbReference type="EMBL" id="SHMC01000004">
    <property type="protein sequence ID" value="TAA24445.1"/>
    <property type="molecule type" value="Genomic_DNA"/>
</dbReference>
<reference evidence="4 5" key="1">
    <citation type="submission" date="2019-02" db="EMBL/GenBank/DDBJ databases">
        <title>WGS of Pseudoxanthomonas species novum from clinical isolates.</title>
        <authorList>
            <person name="Bernier A.-M."/>
            <person name="Bernard K."/>
            <person name="Vachon A."/>
        </authorList>
    </citation>
    <scope>NUCLEOTIDE SEQUENCE [LARGE SCALE GENOMIC DNA]</scope>
    <source>
        <strain evidence="3 5">NML130969</strain>
        <strain evidence="2 4">NML171200</strain>
    </source>
</reference>
<organism evidence="2 4">
    <name type="scientific">Pseudoxanthomonas winnipegensis</name>
    <dbReference type="NCBI Taxonomy" id="2480810"/>
    <lineage>
        <taxon>Bacteria</taxon>
        <taxon>Pseudomonadati</taxon>
        <taxon>Pseudomonadota</taxon>
        <taxon>Gammaproteobacteria</taxon>
        <taxon>Lysobacterales</taxon>
        <taxon>Lysobacteraceae</taxon>
        <taxon>Pseudoxanthomonas</taxon>
    </lineage>
</organism>
<evidence type="ECO:0000313" key="3">
    <source>
        <dbReference type="EMBL" id="TAA44622.1"/>
    </source>
</evidence>
<accession>A0A4Q8M5K1</accession>
<name>A0A4Q8L876_9GAMM</name>
<dbReference type="GeneID" id="83680368"/>
<evidence type="ECO:0000259" key="1">
    <source>
        <dbReference type="Pfam" id="PF20279"/>
    </source>
</evidence>
<sequence>MKFAYEDLSDGQFETLVVLLCQRLLGVSVQGFAKGPDGGRDAKFIGTAELHPSKTVPWVGTTIVQAKHTNGYNRNFSESDFFSTTAANTVLGKEIPRVKKLREARQLDHYMLFANRRLAGNAETEIRDYIASQCGIPASSIYLCGLEQLEIWLKRFPEVAREADLDPVDSPLIVSPDDLAEVVQALARQKDGVIALLDDPPTARVTYEQKNALNNMSADYAKAQRRKYLKETAQIRAFLAAPENLDLLRMYESVVDEFQLKIIAKRKDYQTFDEVMEYLVDLLFNRDPVLRQHAHKRLTRAVLFYMYWNCDIGEVGDAAADQALSS</sequence>
<accession>A0A4Q8L876</accession>
<protein>
    <recommendedName>
        <fullName evidence="1">ABC-three component systems C-terminal domain-containing protein</fullName>
    </recommendedName>
</protein>
<feature type="domain" description="ABC-three component systems C-terminal" evidence="1">
    <location>
        <begin position="168"/>
        <end position="313"/>
    </location>
</feature>
<dbReference type="OrthoDB" id="7820209at2"/>
<dbReference type="Proteomes" id="UP000292627">
    <property type="component" value="Unassembled WGS sequence"/>
</dbReference>
<dbReference type="AlphaFoldDB" id="A0A4Q8L876"/>
<evidence type="ECO:0000313" key="5">
    <source>
        <dbReference type="Proteomes" id="UP000294164"/>
    </source>
</evidence>
<dbReference type="EMBL" id="SHMG01000003">
    <property type="protein sequence ID" value="TAA44622.1"/>
    <property type="molecule type" value="Genomic_DNA"/>
</dbReference>